<dbReference type="EMBL" id="VFQX01000001">
    <property type="protein sequence ID" value="KAF0985196.1"/>
    <property type="molecule type" value="Genomic_DNA"/>
</dbReference>
<keyword evidence="6" id="KW-0460">Magnesium</keyword>
<evidence type="ECO:0000256" key="2">
    <source>
        <dbReference type="ARBA" id="ARBA00009638"/>
    </source>
</evidence>
<accession>A0A6A5CBV1</accession>
<evidence type="ECO:0000256" key="4">
    <source>
        <dbReference type="ARBA" id="ARBA00022723"/>
    </source>
</evidence>
<evidence type="ECO:0000256" key="7">
    <source>
        <dbReference type="ARBA" id="ARBA00023134"/>
    </source>
</evidence>
<keyword evidence="4" id="KW-0479">Metal-binding</keyword>
<dbReference type="Pfam" id="PF01926">
    <property type="entry name" value="MMR_HSR1"/>
    <property type="match status" value="1"/>
</dbReference>
<keyword evidence="9" id="KW-0131">Cell cycle</keyword>
<keyword evidence="7" id="KW-0342">GTP-binding</keyword>
<gene>
    <name evidence="12" type="ORF">FDP41_000235</name>
</gene>
<dbReference type="VEuPathDB" id="AmoebaDB:FDP41_000235"/>
<dbReference type="PANTHER" id="PTHR11649:SF13">
    <property type="entry name" value="ENGB-TYPE G DOMAIN-CONTAINING PROTEIN"/>
    <property type="match status" value="1"/>
</dbReference>
<evidence type="ECO:0000313" key="12">
    <source>
        <dbReference type="EMBL" id="KAF0985196.1"/>
    </source>
</evidence>
<dbReference type="Proteomes" id="UP000444721">
    <property type="component" value="Unassembled WGS sequence"/>
</dbReference>
<dbReference type="GO" id="GO:0046872">
    <property type="term" value="F:metal ion binding"/>
    <property type="evidence" value="ECO:0007669"/>
    <property type="project" value="UniProtKB-KW"/>
</dbReference>
<dbReference type="AlphaFoldDB" id="A0A6A5CBV1"/>
<dbReference type="HAMAP" id="MF_00321">
    <property type="entry name" value="GTPase_EngB"/>
    <property type="match status" value="1"/>
</dbReference>
<comment type="caution">
    <text evidence="12">The sequence shown here is derived from an EMBL/GenBank/DDBJ whole genome shotgun (WGS) entry which is preliminary data.</text>
</comment>
<feature type="compositionally biased region" description="Acidic residues" evidence="10">
    <location>
        <begin position="79"/>
        <end position="96"/>
    </location>
</feature>
<evidence type="ECO:0000259" key="11">
    <source>
        <dbReference type="PROSITE" id="PS51706"/>
    </source>
</evidence>
<comment type="similarity">
    <text evidence="2">Belongs to the TRAFAC class TrmE-Era-EngA-EngB-Septin-like GTPase superfamily. EngB GTPase family.</text>
</comment>
<keyword evidence="3" id="KW-0132">Cell division</keyword>
<dbReference type="OMA" id="GWHVLIR"/>
<feature type="domain" description="EngB-type G" evidence="11">
    <location>
        <begin position="159"/>
        <end position="368"/>
    </location>
</feature>
<dbReference type="InterPro" id="IPR019987">
    <property type="entry name" value="GTP-bd_ribosome_bio_YsxC"/>
</dbReference>
<dbReference type="PANTHER" id="PTHR11649">
    <property type="entry name" value="MSS1/TRME-RELATED GTP-BINDING PROTEIN"/>
    <property type="match status" value="1"/>
</dbReference>
<evidence type="ECO:0000256" key="3">
    <source>
        <dbReference type="ARBA" id="ARBA00022618"/>
    </source>
</evidence>
<keyword evidence="5" id="KW-0547">Nucleotide-binding</keyword>
<dbReference type="VEuPathDB" id="AmoebaDB:NF0060650"/>
<dbReference type="SUPFAM" id="SSF52540">
    <property type="entry name" value="P-loop containing nucleoside triphosphate hydrolases"/>
    <property type="match status" value="1"/>
</dbReference>
<feature type="compositionally biased region" description="Acidic residues" evidence="10">
    <location>
        <begin position="400"/>
        <end position="409"/>
    </location>
</feature>
<evidence type="ECO:0000256" key="8">
    <source>
        <dbReference type="ARBA" id="ARBA00023210"/>
    </source>
</evidence>
<dbReference type="GO" id="GO:0051301">
    <property type="term" value="P:cell division"/>
    <property type="evidence" value="ECO:0007669"/>
    <property type="project" value="UniProtKB-KW"/>
</dbReference>
<dbReference type="InterPro" id="IPR030393">
    <property type="entry name" value="G_ENGB_dom"/>
</dbReference>
<sequence>MLQPLNKTSLYGGAIRRIWQQEHHGSTLLLRTHVRFPFSSSSKLFIPNNYNISSFSGINWRLSSSERTFSTNHHVLNNNDDEGNHEQSFTEEEEENDNIFKAHNIKTSDEAFARKCMLFNNFFETEHIAQNTNTEDITSYFNDHSFVASYDKVPALSNKKFEIAIIGRSNVGKSSLVSAIFKGKSTQVKVSKTPGRTQTLNYFLLKKLNLYLVDMPGYGFARVPKSLLRGWHVLIRDYFVNRKGVDKYLMTLWLLDVRRLKEYMDAVKQNPLNAKNPKLGLKKSDIDFFHFAVKNNIPYTVVVTKVDSTNPKILNEIAITLRHLLLRELKELKLAKSVHIAPTIFFTSSKKRKGISEIRNYIASLALNFESSNYASSGVQIQPTTTSPSDNGENMLVFEEDEEDEEDDVPAIPPSESISKDTKKTKDKDDKSSEDTTNEVSPKTPAKKKSVKIADIPIGALAQKNKYVQRTKHLDDSVKRDARQLKSYGDIVKYKLRMKNRKKK</sequence>
<keyword evidence="13" id="KW-1185">Reference proteome</keyword>
<evidence type="ECO:0000256" key="1">
    <source>
        <dbReference type="ARBA" id="ARBA00001946"/>
    </source>
</evidence>
<evidence type="ECO:0000256" key="9">
    <source>
        <dbReference type="ARBA" id="ARBA00023306"/>
    </source>
</evidence>
<feature type="compositionally biased region" description="Basic and acidic residues" evidence="10">
    <location>
        <begin position="418"/>
        <end position="434"/>
    </location>
</feature>
<evidence type="ECO:0000256" key="10">
    <source>
        <dbReference type="SAM" id="MobiDB-lite"/>
    </source>
</evidence>
<dbReference type="InterPro" id="IPR027417">
    <property type="entry name" value="P-loop_NTPase"/>
</dbReference>
<feature type="region of interest" description="Disordered" evidence="10">
    <location>
        <begin position="400"/>
        <end position="453"/>
    </location>
</feature>
<dbReference type="RefSeq" id="XP_044569909.1">
    <property type="nucleotide sequence ID" value="XM_044705534.1"/>
</dbReference>
<dbReference type="GeneID" id="68107453"/>
<dbReference type="Gene3D" id="3.40.50.300">
    <property type="entry name" value="P-loop containing nucleotide triphosphate hydrolases"/>
    <property type="match status" value="1"/>
</dbReference>
<dbReference type="PROSITE" id="PS51706">
    <property type="entry name" value="G_ENGB"/>
    <property type="match status" value="1"/>
</dbReference>
<dbReference type="OrthoDB" id="18834at2759"/>
<organism evidence="12 13">
    <name type="scientific">Naegleria fowleri</name>
    <name type="common">Brain eating amoeba</name>
    <dbReference type="NCBI Taxonomy" id="5763"/>
    <lineage>
        <taxon>Eukaryota</taxon>
        <taxon>Discoba</taxon>
        <taxon>Heterolobosea</taxon>
        <taxon>Tetramitia</taxon>
        <taxon>Eutetramitia</taxon>
        <taxon>Vahlkampfiidae</taxon>
        <taxon>Naegleria</taxon>
    </lineage>
</organism>
<evidence type="ECO:0000313" key="13">
    <source>
        <dbReference type="Proteomes" id="UP000444721"/>
    </source>
</evidence>
<name>A0A6A5CBV1_NAEFO</name>
<proteinExistence type="inferred from homology"/>
<dbReference type="VEuPathDB" id="AmoebaDB:NfTy_024740"/>
<dbReference type="GO" id="GO:0005525">
    <property type="term" value="F:GTP binding"/>
    <property type="evidence" value="ECO:0007669"/>
    <property type="project" value="UniProtKB-KW"/>
</dbReference>
<keyword evidence="8" id="KW-0717">Septation</keyword>
<dbReference type="InterPro" id="IPR006073">
    <property type="entry name" value="GTP-bd"/>
</dbReference>
<evidence type="ECO:0000256" key="5">
    <source>
        <dbReference type="ARBA" id="ARBA00022741"/>
    </source>
</evidence>
<comment type="cofactor">
    <cofactor evidence="1">
        <name>Mg(2+)</name>
        <dbReference type="ChEBI" id="CHEBI:18420"/>
    </cofactor>
</comment>
<reference evidence="12 13" key="1">
    <citation type="journal article" date="2019" name="Sci. Rep.">
        <title>Nanopore sequencing improves the draft genome of the human pathogenic amoeba Naegleria fowleri.</title>
        <authorList>
            <person name="Liechti N."/>
            <person name="Schurch N."/>
            <person name="Bruggmann R."/>
            <person name="Wittwer M."/>
        </authorList>
    </citation>
    <scope>NUCLEOTIDE SEQUENCE [LARGE SCALE GENOMIC DNA]</scope>
    <source>
        <strain evidence="12 13">ATCC 30894</strain>
    </source>
</reference>
<feature type="region of interest" description="Disordered" evidence="10">
    <location>
        <begin position="74"/>
        <end position="96"/>
    </location>
</feature>
<dbReference type="CDD" id="cd01876">
    <property type="entry name" value="YihA_EngB"/>
    <property type="match status" value="1"/>
</dbReference>
<evidence type="ECO:0000256" key="6">
    <source>
        <dbReference type="ARBA" id="ARBA00022842"/>
    </source>
</evidence>
<protein>
    <recommendedName>
        <fullName evidence="11">EngB-type G domain-containing protein</fullName>
    </recommendedName>
</protein>